<organism evidence="3 4">
    <name type="scientific">Rotaria magnacalcarata</name>
    <dbReference type="NCBI Taxonomy" id="392030"/>
    <lineage>
        <taxon>Eukaryota</taxon>
        <taxon>Metazoa</taxon>
        <taxon>Spiralia</taxon>
        <taxon>Gnathifera</taxon>
        <taxon>Rotifera</taxon>
        <taxon>Eurotatoria</taxon>
        <taxon>Bdelloidea</taxon>
        <taxon>Philodinida</taxon>
        <taxon>Philodinidae</taxon>
        <taxon>Rotaria</taxon>
    </lineage>
</organism>
<evidence type="ECO:0000256" key="1">
    <source>
        <dbReference type="RuleBase" id="RU367079"/>
    </source>
</evidence>
<dbReference type="InterPro" id="IPR048630">
    <property type="entry name" value="Sec8_M"/>
</dbReference>
<dbReference type="GO" id="GO:0000145">
    <property type="term" value="C:exocyst"/>
    <property type="evidence" value="ECO:0007669"/>
    <property type="project" value="UniProtKB-UniRule"/>
</dbReference>
<dbReference type="AlphaFoldDB" id="A0A815RZS7"/>
<evidence type="ECO:0000313" key="4">
    <source>
        <dbReference type="Proteomes" id="UP000663855"/>
    </source>
</evidence>
<dbReference type="PANTHER" id="PTHR14146:SF0">
    <property type="entry name" value="EXOCYST COMPLEX COMPONENT 4"/>
    <property type="match status" value="1"/>
</dbReference>
<dbReference type="GO" id="GO:0006893">
    <property type="term" value="P:Golgi to plasma membrane transport"/>
    <property type="evidence" value="ECO:0007669"/>
    <property type="project" value="TreeGrafter"/>
</dbReference>
<protein>
    <recommendedName>
        <fullName evidence="1">Exocyst complex component Sec8</fullName>
    </recommendedName>
</protein>
<comment type="function">
    <text evidence="1">Component of the exocyst complex involved in the docking of exocytic vesicles with fusion sites on the plasma membrane.</text>
</comment>
<keyword evidence="1" id="KW-0653">Protein transport</keyword>
<keyword evidence="1" id="KW-0268">Exocytosis</keyword>
<gene>
    <name evidence="3" type="ORF">CJN711_LOCUS26296</name>
</gene>
<dbReference type="InterPro" id="IPR039682">
    <property type="entry name" value="Sec8/EXOC4"/>
</dbReference>
<sequence length="316" mass="37388">MPKVISNTLAIEQSKNRVQNVRERLRECKNLLLLKRQDIRKLWLLTSEQNALVKIYQNIDELKHVPLRLQFYLNKHLYIHASLLLLKAKEHQELHERVSLEHQLRSELINQLFEKPCRDILGNENVSSSTNSALSTNKNDHNYLSRIRENRLLRKQLDQDFESGKLLFESHSLAIIPDKYMLVDIRQQAPELYLDVLLQSLSILSRLNETLDYLQKQLHEQFHRIVLRATQHIVDSNFVLHSNNSHQNLMVNNPDCLRDLLETCYEQFKLVVKNIEYILNILKFIQEHQAPVQIQQQEYIGIQTAENQRSIVFTFS</sequence>
<comment type="similarity">
    <text evidence="1">Belongs to the SEC8 family.</text>
</comment>
<dbReference type="PANTHER" id="PTHR14146">
    <property type="entry name" value="EXOCYST COMPLEX COMPONENT 4"/>
    <property type="match status" value="1"/>
</dbReference>
<dbReference type="Pfam" id="PF20652">
    <property type="entry name" value="Sec8_C"/>
    <property type="match status" value="1"/>
</dbReference>
<reference evidence="3" key="1">
    <citation type="submission" date="2021-02" db="EMBL/GenBank/DDBJ databases">
        <authorList>
            <person name="Nowell W R."/>
        </authorList>
    </citation>
    <scope>NUCLEOTIDE SEQUENCE</scope>
</reference>
<dbReference type="GO" id="GO:0015031">
    <property type="term" value="P:protein transport"/>
    <property type="evidence" value="ECO:0007669"/>
    <property type="project" value="UniProtKB-KW"/>
</dbReference>
<dbReference type="Proteomes" id="UP000663855">
    <property type="component" value="Unassembled WGS sequence"/>
</dbReference>
<evidence type="ECO:0000259" key="2">
    <source>
        <dbReference type="Pfam" id="PF20652"/>
    </source>
</evidence>
<dbReference type="EMBL" id="CAJNOV010012373">
    <property type="protein sequence ID" value="CAF1483497.1"/>
    <property type="molecule type" value="Genomic_DNA"/>
</dbReference>
<evidence type="ECO:0000313" key="3">
    <source>
        <dbReference type="EMBL" id="CAF1483497.1"/>
    </source>
</evidence>
<accession>A0A815RZS7</accession>
<dbReference type="GO" id="GO:0090522">
    <property type="term" value="P:vesicle tethering involved in exocytosis"/>
    <property type="evidence" value="ECO:0007669"/>
    <property type="project" value="UniProtKB-UniRule"/>
</dbReference>
<name>A0A815RZS7_9BILA</name>
<comment type="caution">
    <text evidence="3">The sequence shown here is derived from an EMBL/GenBank/DDBJ whole genome shotgun (WGS) entry which is preliminary data.</text>
</comment>
<dbReference type="GO" id="GO:0006612">
    <property type="term" value="P:protein targeting to membrane"/>
    <property type="evidence" value="ECO:0007669"/>
    <property type="project" value="UniProtKB-UniRule"/>
</dbReference>
<feature type="domain" description="Exocyst complex component Sec8 middle helical bundle" evidence="2">
    <location>
        <begin position="193"/>
        <end position="289"/>
    </location>
</feature>
<proteinExistence type="inferred from homology"/>
<keyword evidence="1" id="KW-0813">Transport</keyword>